<dbReference type="STRING" id="144197.ENSSPAP00000026289"/>
<dbReference type="InterPro" id="IPR009003">
    <property type="entry name" value="Peptidase_S1_PA"/>
</dbReference>
<evidence type="ECO:0000256" key="2">
    <source>
        <dbReference type="ARBA" id="ARBA00022801"/>
    </source>
</evidence>
<proteinExistence type="predicted"/>
<dbReference type="SUPFAM" id="SSF50494">
    <property type="entry name" value="Trypsin-like serine proteases"/>
    <property type="match status" value="1"/>
</dbReference>
<dbReference type="GO" id="GO:0004252">
    <property type="term" value="F:serine-type endopeptidase activity"/>
    <property type="evidence" value="ECO:0007669"/>
    <property type="project" value="UniProtKB-EC"/>
</dbReference>
<dbReference type="PANTHER" id="PTHR24264">
    <property type="entry name" value="TRYPSIN-RELATED"/>
    <property type="match status" value="1"/>
</dbReference>
<dbReference type="InterPro" id="IPR050127">
    <property type="entry name" value="Serine_Proteases_S1"/>
</dbReference>
<sequence>VVGEFDRRKQDEEEQTFLVKSVSVHEKFNHVLPMQFDVALLQLDGRIDMGRFHSGASFGEMMSNTPICLPSPDENIPPRTSCTVGGWGRMKESMDPPDFYIEIYKFNQPDLLRTSWWFYCCEKQQLPKSLCRVSTVMHAGMSGLSLVLFLYSKNLS</sequence>
<keyword evidence="1" id="KW-0645">Protease</keyword>
<evidence type="ECO:0000259" key="6">
    <source>
        <dbReference type="Pfam" id="PF00089"/>
    </source>
</evidence>
<dbReference type="PANTHER" id="PTHR24264:SF54">
    <property type="entry name" value="PEPTIDASE S1 DOMAIN-CONTAINING PROTEIN"/>
    <property type="match status" value="1"/>
</dbReference>
<comment type="catalytic activity">
    <reaction evidence="4">
        <text>Preferential cleavage: Arg-|-Xaa, Lys-|-Xaa.</text>
        <dbReference type="EC" id="3.4.21.4"/>
    </reaction>
</comment>
<dbReference type="GO" id="GO:0006508">
    <property type="term" value="P:proteolysis"/>
    <property type="evidence" value="ECO:0007669"/>
    <property type="project" value="UniProtKB-KW"/>
</dbReference>
<keyword evidence="3" id="KW-0720">Serine protease</keyword>
<evidence type="ECO:0000256" key="4">
    <source>
        <dbReference type="ARBA" id="ARBA00036320"/>
    </source>
</evidence>
<keyword evidence="2" id="KW-0378">Hydrolase</keyword>
<dbReference type="Gene3D" id="2.40.10.10">
    <property type="entry name" value="Trypsin-like serine proteases"/>
    <property type="match status" value="1"/>
</dbReference>
<evidence type="ECO:0000313" key="7">
    <source>
        <dbReference type="Ensembl" id="ENSSPAP00000026289.1"/>
    </source>
</evidence>
<evidence type="ECO:0000256" key="1">
    <source>
        <dbReference type="ARBA" id="ARBA00022670"/>
    </source>
</evidence>
<dbReference type="InterPro" id="IPR001254">
    <property type="entry name" value="Trypsin_dom"/>
</dbReference>
<dbReference type="InterPro" id="IPR043504">
    <property type="entry name" value="Peptidase_S1_PA_chymotrypsin"/>
</dbReference>
<dbReference type="EC" id="3.4.21.4" evidence="5"/>
<feature type="domain" description="Peptidase S1" evidence="6">
    <location>
        <begin position="2"/>
        <end position="94"/>
    </location>
</feature>
<dbReference type="Pfam" id="PF00089">
    <property type="entry name" value="Trypsin"/>
    <property type="match status" value="1"/>
</dbReference>
<protein>
    <recommendedName>
        <fullName evidence="5">trypsin</fullName>
        <ecNumber evidence="5">3.4.21.4</ecNumber>
    </recommendedName>
</protein>
<dbReference type="Ensembl" id="ENSSPAT00000026719.1">
    <property type="protein sequence ID" value="ENSSPAP00000026289.1"/>
    <property type="gene ID" value="ENSSPAG00000019838.1"/>
</dbReference>
<evidence type="ECO:0000256" key="3">
    <source>
        <dbReference type="ARBA" id="ARBA00022825"/>
    </source>
</evidence>
<name>A0A3B5B861_9TELE</name>
<evidence type="ECO:0000256" key="5">
    <source>
        <dbReference type="ARBA" id="ARBA00038868"/>
    </source>
</evidence>
<reference evidence="7" key="1">
    <citation type="submission" date="2023-09" db="UniProtKB">
        <authorList>
            <consortium name="Ensembl"/>
        </authorList>
    </citation>
    <scope>IDENTIFICATION</scope>
</reference>
<organism evidence="7">
    <name type="scientific">Stegastes partitus</name>
    <name type="common">bicolor damselfish</name>
    <dbReference type="NCBI Taxonomy" id="144197"/>
    <lineage>
        <taxon>Eukaryota</taxon>
        <taxon>Metazoa</taxon>
        <taxon>Chordata</taxon>
        <taxon>Craniata</taxon>
        <taxon>Vertebrata</taxon>
        <taxon>Euteleostomi</taxon>
        <taxon>Actinopterygii</taxon>
        <taxon>Neopterygii</taxon>
        <taxon>Teleostei</taxon>
        <taxon>Neoteleostei</taxon>
        <taxon>Acanthomorphata</taxon>
        <taxon>Ovalentaria</taxon>
        <taxon>Pomacentridae</taxon>
        <taxon>Stegastes</taxon>
    </lineage>
</organism>
<accession>A0A3B5B861</accession>
<dbReference type="GO" id="GO:0005615">
    <property type="term" value="C:extracellular space"/>
    <property type="evidence" value="ECO:0007669"/>
    <property type="project" value="TreeGrafter"/>
</dbReference>
<dbReference type="AlphaFoldDB" id="A0A3B5B861"/>